<proteinExistence type="predicted"/>
<evidence type="ECO:0000313" key="6">
    <source>
        <dbReference type="Proteomes" id="UP000196710"/>
    </source>
</evidence>
<dbReference type="Proteomes" id="UP000196710">
    <property type="component" value="Chromosome"/>
</dbReference>
<dbReference type="CDD" id="cd00161">
    <property type="entry name" value="beta-trefoil_Ricin-like"/>
    <property type="match status" value="1"/>
</dbReference>
<dbReference type="SUPFAM" id="SSF158634">
    <property type="entry name" value="RPA2825-like"/>
    <property type="match status" value="1"/>
</dbReference>
<protein>
    <submittedName>
        <fullName evidence="5">RICIN domain-containing protein</fullName>
    </submittedName>
</protein>
<evidence type="ECO:0000313" key="4">
    <source>
        <dbReference type="EMBL" id="ASB41454.1"/>
    </source>
</evidence>
<dbReference type="Proteomes" id="UP000596035">
    <property type="component" value="Chromosome"/>
</dbReference>
<dbReference type="KEGG" id="amur:ADH66_12820"/>
<dbReference type="EMBL" id="CP021422">
    <property type="protein sequence ID" value="ASB41454.1"/>
    <property type="molecule type" value="Genomic_DNA"/>
</dbReference>
<dbReference type="Gene3D" id="2.80.10.50">
    <property type="match status" value="2"/>
</dbReference>
<keyword evidence="2" id="KW-0732">Signal</keyword>
<name>A0A1Z2XSL8_9FIRM</name>
<reference evidence="4" key="1">
    <citation type="journal article" date="2017" name="Genome Announc.">
        <title>High-Quality Whole-Genome Sequences of the Oligo-Mouse-Microbiota Bacterial Community.</title>
        <authorList>
            <person name="Garzetti D."/>
            <person name="Brugiroux S."/>
            <person name="Bunk B."/>
            <person name="Pukall R."/>
            <person name="McCoy K.D."/>
            <person name="Macpherson A.J."/>
            <person name="Stecher B."/>
        </authorList>
    </citation>
    <scope>NUCLEOTIDE SEQUENCE</scope>
    <source>
        <strain evidence="4">KB18</strain>
    </source>
</reference>
<dbReference type="Gene3D" id="3.90.1720.10">
    <property type="entry name" value="endopeptidase domain like (from Nostoc punctiforme)"/>
    <property type="match status" value="1"/>
</dbReference>
<evidence type="ECO:0000256" key="1">
    <source>
        <dbReference type="SAM" id="MobiDB-lite"/>
    </source>
</evidence>
<dbReference type="InterPro" id="IPR035992">
    <property type="entry name" value="Ricin_B-like_lectins"/>
</dbReference>
<organism evidence="5 7">
    <name type="scientific">Acutalibacter muris</name>
    <dbReference type="NCBI Taxonomy" id="1796620"/>
    <lineage>
        <taxon>Bacteria</taxon>
        <taxon>Bacillati</taxon>
        <taxon>Bacillota</taxon>
        <taxon>Clostridia</taxon>
        <taxon>Eubacteriales</taxon>
        <taxon>Acutalibacteraceae</taxon>
        <taxon>Acutalibacter</taxon>
    </lineage>
</organism>
<dbReference type="Pfam" id="PF14200">
    <property type="entry name" value="RicinB_lectin_2"/>
    <property type="match status" value="1"/>
</dbReference>
<evidence type="ECO:0000313" key="5">
    <source>
        <dbReference type="EMBL" id="QQR30710.1"/>
    </source>
</evidence>
<feature type="region of interest" description="Disordered" evidence="1">
    <location>
        <begin position="243"/>
        <end position="265"/>
    </location>
</feature>
<evidence type="ECO:0000313" key="7">
    <source>
        <dbReference type="Proteomes" id="UP000596035"/>
    </source>
</evidence>
<feature type="signal peptide" evidence="2">
    <location>
        <begin position="1"/>
        <end position="27"/>
    </location>
</feature>
<reference evidence="5 7" key="3">
    <citation type="submission" date="2020-11" db="EMBL/GenBank/DDBJ databases">
        <title>Closed and high quality bacterial genomes of the OMM12 community.</title>
        <authorList>
            <person name="Marbouty M."/>
            <person name="Lamy-Besnier Q."/>
            <person name="Debarbieux L."/>
            <person name="Koszul R."/>
        </authorList>
    </citation>
    <scope>NUCLEOTIDE SEQUENCE [LARGE SCALE GENOMIC DNA]</scope>
    <source>
        <strain evidence="5 7">KB18</strain>
    </source>
</reference>
<sequence length="531" mass="58119">MRKVISMMLSIIIAVSCLMVLTIPASAASYYIRYPANGDYVIVPEANQNFAVDVSGGGAAPSKTSIGLWERNGAESQVFTLQRVGNWYKIIYKRTGQVLNVQNGSAKNDTRLWTYPFDNTDACFFRFAQIGSSYLIQSKVQPQNYLIDLDNARCFNGSIIHLWSAHDNLSARWKLVPVAKEYFPRYDGPSGSLITAMNKIDGNSSYSYRSKIASANGISNYSGTSSQNTQILNLLKQGKLRRPEYPISKPNPTPTPKPAPLQPSSSDCFPKYNGSGSLVSALKSLGIDSSYSYRSQIASANGISGYCGSYSQNITMLNLLKQGKLRKPGQGNNGTSGGIITNSSYNVEVSNRAKETTPHYMNTQGNRSAAALNTVIDQFNVTSNRRYKVDSYTYCNIFAWDCTRALGAEIPHWVKDNKPVSSYTIGAKELNANATYNWLNNYGSVYGWRKVNASQAQDRANSGYPTVALWKNTSGGSGHIAMIRPEGNGYVYSNARGPVIAQAGGSNYNYANVSTGFGSSKMSSIAYWTHD</sequence>
<dbReference type="RefSeq" id="WP_066540006.1">
    <property type="nucleotide sequence ID" value="NZ_CP021422.1"/>
</dbReference>
<evidence type="ECO:0000256" key="2">
    <source>
        <dbReference type="SAM" id="SignalP"/>
    </source>
</evidence>
<accession>A0A1Z2XSL8</accession>
<gene>
    <name evidence="4" type="ORF">ADH66_12820</name>
    <name evidence="5" type="ORF">I5Q82_03130</name>
</gene>
<dbReference type="SUPFAM" id="SSF50370">
    <property type="entry name" value="Ricin B-like lectins"/>
    <property type="match status" value="1"/>
</dbReference>
<dbReference type="AlphaFoldDB" id="A0A1Z2XSL8"/>
<feature type="chain" id="PRO_5043467118" evidence="2">
    <location>
        <begin position="28"/>
        <end position="531"/>
    </location>
</feature>
<keyword evidence="6" id="KW-1185">Reference proteome</keyword>
<dbReference type="EMBL" id="CP065321">
    <property type="protein sequence ID" value="QQR30710.1"/>
    <property type="molecule type" value="Genomic_DNA"/>
</dbReference>
<reference evidence="6" key="2">
    <citation type="submission" date="2017-05" db="EMBL/GenBank/DDBJ databases">
        <title>Improved OligoMM genomes.</title>
        <authorList>
            <person name="Garzetti D."/>
        </authorList>
    </citation>
    <scope>NUCLEOTIDE SEQUENCE [LARGE SCALE GENOMIC DNA]</scope>
    <source>
        <strain evidence="6">KB18</strain>
    </source>
</reference>
<dbReference type="InterPro" id="IPR000772">
    <property type="entry name" value="Ricin_B_lectin"/>
</dbReference>
<feature type="domain" description="Ricin B lectin" evidence="3">
    <location>
        <begin position="36"/>
        <end position="112"/>
    </location>
</feature>
<evidence type="ECO:0000259" key="3">
    <source>
        <dbReference type="Pfam" id="PF14200"/>
    </source>
</evidence>
<feature type="compositionally biased region" description="Pro residues" evidence="1">
    <location>
        <begin position="249"/>
        <end position="261"/>
    </location>
</feature>
<dbReference type="PROSITE" id="PS51257">
    <property type="entry name" value="PROKAR_LIPOPROTEIN"/>
    <property type="match status" value="1"/>
</dbReference>